<feature type="domain" description="BPTI/Kunitz inhibitor" evidence="3">
    <location>
        <begin position="792"/>
        <end position="859"/>
    </location>
</feature>
<dbReference type="PROSITE" id="PS50279">
    <property type="entry name" value="BPTI_KUNITZ_2"/>
    <property type="match status" value="2"/>
</dbReference>
<name>A0A8J4X3J5_9TREM</name>
<evidence type="ECO:0000313" key="6">
    <source>
        <dbReference type="Proteomes" id="UP000748531"/>
    </source>
</evidence>
<dbReference type="SUPFAM" id="SSF57362">
    <property type="entry name" value="BPTI-like"/>
    <property type="match status" value="1"/>
</dbReference>
<dbReference type="NCBIfam" id="NF038123">
    <property type="entry name" value="NF038123_dom"/>
    <property type="match status" value="1"/>
</dbReference>
<dbReference type="PANTHER" id="PTHR11311:SF16">
    <property type="entry name" value="SPONDIN-1"/>
    <property type="match status" value="1"/>
</dbReference>
<dbReference type="Gene3D" id="2.60.40.2130">
    <property type="entry name" value="F-spondin domain"/>
    <property type="match status" value="1"/>
</dbReference>
<organism evidence="5 6">
    <name type="scientific">Paragonimus heterotremus</name>
    <dbReference type="NCBI Taxonomy" id="100268"/>
    <lineage>
        <taxon>Eukaryota</taxon>
        <taxon>Metazoa</taxon>
        <taxon>Spiralia</taxon>
        <taxon>Lophotrochozoa</taxon>
        <taxon>Platyhelminthes</taxon>
        <taxon>Trematoda</taxon>
        <taxon>Digenea</taxon>
        <taxon>Plagiorchiida</taxon>
        <taxon>Troglotremata</taxon>
        <taxon>Troglotrematidae</taxon>
        <taxon>Paragonimus</taxon>
    </lineage>
</organism>
<feature type="signal peptide" evidence="2">
    <location>
        <begin position="1"/>
        <end position="27"/>
    </location>
</feature>
<dbReference type="SMART" id="SM00131">
    <property type="entry name" value="KU"/>
    <property type="match status" value="2"/>
</dbReference>
<dbReference type="InterPro" id="IPR038678">
    <property type="entry name" value="Spondin_N_sf"/>
</dbReference>
<dbReference type="CDD" id="cd00109">
    <property type="entry name" value="Kunitz-type"/>
    <property type="match status" value="1"/>
</dbReference>
<evidence type="ECO:0000313" key="5">
    <source>
        <dbReference type="EMBL" id="KAF5405952.1"/>
    </source>
</evidence>
<dbReference type="InterPro" id="IPR036880">
    <property type="entry name" value="Kunitz_BPTI_sf"/>
</dbReference>
<dbReference type="InterPro" id="IPR009465">
    <property type="entry name" value="Spondin_N"/>
</dbReference>
<dbReference type="GO" id="GO:0031012">
    <property type="term" value="C:extracellular matrix"/>
    <property type="evidence" value="ECO:0007669"/>
    <property type="project" value="TreeGrafter"/>
</dbReference>
<sequence>MSPRTICKLRKGALSCLLLTFTSFLHGNTGLSFTEADKNSNCQQIPRDSSIVQRPGDGDFEIRVHLVPPLASRIRGSGNRGLFWPLAHTFEVTKSTNNPGSSSEPFKVLTEYLPGREYQITVGPKPPTAFSNNLQLEAVYVTAVPSGTPESQEFGQGKGSFTPTICKTPEIGAIELKYNFPRQVAFIWTAPNVTSYAAKEKSRGRDNWTENQCVELRATVVPWHWHRVYFRNTGSLKQKLCPAKDVRQISRWPNYIEDTTTDTRRTQIQRLGRQTSDHVKVRSISKSDGHAPGDRYSETGYYDTDESGSCALQELPKPVRRCCACNTAIYRLVIQSDWQQQQHWRDWPTFTGEPGSVSPHFSEILGASHSPLYDVFHAGGYASPAVDALCTASDLSKLESEFRNQAGENILTVIRTRGIDSQATPEQRIRSALFAVNGTHHLISFLTRLVPSPDWCTGLSRIDICLPNCTWPLRMRFRLEPWDAGVMSGNTYVPVEQSERLREPKPMCPITPDLRPNTPFTVLADYDPALPVSHSSLVDSPIRGYPDINMDDPDLLTAGQNPYSNPAVLQEQIRLLHSPGGTPRLRRRFASLGSVELELLRINEHEACTPETTQDDQGQTRPFSSQTASSTHTQAKCQLSAWSQWGPCVSVDLTTCPTPESKAYWSGKAPRMQRTRFILPPSTAADCAAVPLKEEKTCAVPKFQEKCVQVSETGLFTDGLMTAENCQSLPWGPWSNCINVSCTRPGMIYRWRDFPNITVQRACKDFPLVNQVDVCWPPPNERCSQSEIRKACHEEPPTSVRFCVKPENGTKRFFYYPPQQQCKSFDYVPYCHLNALMSGHAIGLTRNMFQDRISCEQMCQKAEAADEVTWRALYKRATTNECSLPTDPGIKCESQMKSTRWYFDPEVNDCKEFNYEGCGGNENNFDSKMTCESVCV</sequence>
<dbReference type="InterPro" id="IPR002223">
    <property type="entry name" value="Kunitz_BPTI"/>
</dbReference>
<gene>
    <name evidence="5" type="ORF">PHET_00520</name>
</gene>
<dbReference type="OrthoDB" id="347314at2759"/>
<dbReference type="Pfam" id="PF00014">
    <property type="entry name" value="Kunitz_BPTI"/>
    <property type="match status" value="1"/>
</dbReference>
<proteinExistence type="predicted"/>
<reference evidence="5" key="1">
    <citation type="submission" date="2019-05" db="EMBL/GenBank/DDBJ databases">
        <title>Annotation for the trematode Paragonimus heterotremus.</title>
        <authorList>
            <person name="Choi Y.-J."/>
        </authorList>
    </citation>
    <scope>NUCLEOTIDE SEQUENCE</scope>
    <source>
        <strain evidence="5">LC</strain>
    </source>
</reference>
<dbReference type="InterPro" id="IPR051418">
    <property type="entry name" value="Spondin/Thrombospondin_T1"/>
</dbReference>
<dbReference type="GO" id="GO:0004867">
    <property type="term" value="F:serine-type endopeptidase inhibitor activity"/>
    <property type="evidence" value="ECO:0007669"/>
    <property type="project" value="InterPro"/>
</dbReference>
<evidence type="ECO:0000259" key="3">
    <source>
        <dbReference type="PROSITE" id="PS50279"/>
    </source>
</evidence>
<evidence type="ECO:0000256" key="2">
    <source>
        <dbReference type="SAM" id="SignalP"/>
    </source>
</evidence>
<accession>A0A8J4X3J5</accession>
<dbReference type="Pfam" id="PF06468">
    <property type="entry name" value="Spond_N"/>
    <property type="match status" value="1"/>
</dbReference>
<feature type="chain" id="PRO_5035290277" evidence="2">
    <location>
        <begin position="28"/>
        <end position="936"/>
    </location>
</feature>
<evidence type="ECO:0000256" key="1">
    <source>
        <dbReference type="SAM" id="MobiDB-lite"/>
    </source>
</evidence>
<feature type="region of interest" description="Disordered" evidence="1">
    <location>
        <begin position="606"/>
        <end position="627"/>
    </location>
</feature>
<keyword evidence="6" id="KW-1185">Reference proteome</keyword>
<dbReference type="PROSITE" id="PS00280">
    <property type="entry name" value="BPTI_KUNITZ_1"/>
    <property type="match status" value="1"/>
</dbReference>
<dbReference type="Gene3D" id="4.10.410.10">
    <property type="entry name" value="Pancreatic trypsin inhibitor Kunitz domain"/>
    <property type="match status" value="2"/>
</dbReference>
<dbReference type="InterPro" id="IPR020901">
    <property type="entry name" value="Prtase_inh_Kunz-CS"/>
</dbReference>
<dbReference type="GO" id="GO:0007155">
    <property type="term" value="P:cell adhesion"/>
    <property type="evidence" value="ECO:0007669"/>
    <property type="project" value="TreeGrafter"/>
</dbReference>
<feature type="domain" description="Spondin" evidence="4">
    <location>
        <begin position="318"/>
        <end position="519"/>
    </location>
</feature>
<dbReference type="InterPro" id="IPR042307">
    <property type="entry name" value="Reeler_sf"/>
</dbReference>
<protein>
    <submittedName>
        <fullName evidence="5">Kunitz/Bovine pancreatic trypsin inhibitor domain protein</fullName>
    </submittedName>
</protein>
<evidence type="ECO:0000259" key="4">
    <source>
        <dbReference type="PROSITE" id="PS51020"/>
    </source>
</evidence>
<dbReference type="PANTHER" id="PTHR11311">
    <property type="entry name" value="SPONDIN"/>
    <property type="match status" value="1"/>
</dbReference>
<comment type="caution">
    <text evidence="5">The sequence shown here is derived from an EMBL/GenBank/DDBJ whole genome shotgun (WGS) entry which is preliminary data.</text>
</comment>
<feature type="domain" description="BPTI/Kunitz inhibitor" evidence="3">
    <location>
        <begin position="882"/>
        <end position="935"/>
    </location>
</feature>
<dbReference type="PROSITE" id="PS51020">
    <property type="entry name" value="SPONDIN"/>
    <property type="match status" value="1"/>
</dbReference>
<dbReference type="Gene3D" id="2.60.40.4060">
    <property type="entry name" value="Reeler domain"/>
    <property type="match status" value="1"/>
</dbReference>
<dbReference type="Proteomes" id="UP000748531">
    <property type="component" value="Unassembled WGS sequence"/>
</dbReference>
<dbReference type="AlphaFoldDB" id="A0A8J4X3J5"/>
<dbReference type="EMBL" id="LUCH01000151">
    <property type="protein sequence ID" value="KAF5405952.1"/>
    <property type="molecule type" value="Genomic_DNA"/>
</dbReference>
<keyword evidence="2" id="KW-0732">Signal</keyword>
<feature type="compositionally biased region" description="Polar residues" evidence="1">
    <location>
        <begin position="610"/>
        <end position="623"/>
    </location>
</feature>